<protein>
    <submittedName>
        <fullName evidence="1">Uncharacterized protein</fullName>
    </submittedName>
</protein>
<accession>A0A8K0D1D3</accession>
<dbReference type="EMBL" id="VTPC01004141">
    <property type="protein sequence ID" value="KAF2897459.1"/>
    <property type="molecule type" value="Genomic_DNA"/>
</dbReference>
<dbReference type="Proteomes" id="UP000801492">
    <property type="component" value="Unassembled WGS sequence"/>
</dbReference>
<evidence type="ECO:0000313" key="2">
    <source>
        <dbReference type="Proteomes" id="UP000801492"/>
    </source>
</evidence>
<reference evidence="1" key="1">
    <citation type="submission" date="2019-08" db="EMBL/GenBank/DDBJ databases">
        <title>The genome of the North American firefly Photinus pyralis.</title>
        <authorList>
            <consortium name="Photinus pyralis genome working group"/>
            <person name="Fallon T.R."/>
            <person name="Sander Lower S.E."/>
            <person name="Weng J.-K."/>
        </authorList>
    </citation>
    <scope>NUCLEOTIDE SEQUENCE</scope>
    <source>
        <strain evidence="1">TRF0915ILg1</strain>
        <tissue evidence="1">Whole body</tissue>
    </source>
</reference>
<keyword evidence="2" id="KW-1185">Reference proteome</keyword>
<feature type="non-terminal residue" evidence="1">
    <location>
        <position position="279"/>
    </location>
</feature>
<gene>
    <name evidence="1" type="ORF">ILUMI_08718</name>
</gene>
<organism evidence="1 2">
    <name type="scientific">Ignelater luminosus</name>
    <name type="common">Cucubano</name>
    <name type="synonym">Pyrophorus luminosus</name>
    <dbReference type="NCBI Taxonomy" id="2038154"/>
    <lineage>
        <taxon>Eukaryota</taxon>
        <taxon>Metazoa</taxon>
        <taxon>Ecdysozoa</taxon>
        <taxon>Arthropoda</taxon>
        <taxon>Hexapoda</taxon>
        <taxon>Insecta</taxon>
        <taxon>Pterygota</taxon>
        <taxon>Neoptera</taxon>
        <taxon>Endopterygota</taxon>
        <taxon>Coleoptera</taxon>
        <taxon>Polyphaga</taxon>
        <taxon>Elateriformia</taxon>
        <taxon>Elateroidea</taxon>
        <taxon>Elateridae</taxon>
        <taxon>Agrypninae</taxon>
        <taxon>Pyrophorini</taxon>
        <taxon>Ignelater</taxon>
    </lineage>
</organism>
<sequence>KREKKQARETQGRVQEPITMLLNNLEEVNDDVYADEVKCEARTGKAVKPSEIETITTNISLSSLMMLRKTVGISIRPDWVNQFSQVKTAQQALAVKSIGSCVALIVSPRKFIQNFEDFKPIDVIPTARQRPRSTSKTQKSYSNAFRYLVSSNDEKVYICKEAFINIHGITIGRVRRLNQLVTTDSTPKDVQGLNTPGNKKHAHTIKFIKNHIQSFPVKMGRYKEYCYLSEKLDVKRMHALCLEENLEVLKDIKYAFYLKIFKEHVNLCFGRPQVDTSCT</sequence>
<dbReference type="OrthoDB" id="7475343at2759"/>
<dbReference type="AlphaFoldDB" id="A0A8K0D1D3"/>
<name>A0A8K0D1D3_IGNLU</name>
<evidence type="ECO:0000313" key="1">
    <source>
        <dbReference type="EMBL" id="KAF2897459.1"/>
    </source>
</evidence>
<comment type="caution">
    <text evidence="1">The sequence shown here is derived from an EMBL/GenBank/DDBJ whole genome shotgun (WGS) entry which is preliminary data.</text>
</comment>
<proteinExistence type="predicted"/>